<dbReference type="PANTHER" id="PTHR11803">
    <property type="entry name" value="2-IMINOBUTANOATE/2-IMINOPROPANOATE DEAMINASE RIDA"/>
    <property type="match status" value="1"/>
</dbReference>
<dbReference type="InterPro" id="IPR006175">
    <property type="entry name" value="YjgF/YER057c/UK114"/>
</dbReference>
<keyword evidence="3" id="KW-1185">Reference proteome</keyword>
<dbReference type="Gene3D" id="3.30.1330.40">
    <property type="entry name" value="RutC-like"/>
    <property type="match status" value="1"/>
</dbReference>
<dbReference type="RefSeq" id="WP_072905727.1">
    <property type="nucleotide sequence ID" value="NZ_FQZT01000002.1"/>
</dbReference>
<dbReference type="FunFam" id="3.30.1330.40:FF:000001">
    <property type="entry name" value="L-PSP family endoribonuclease"/>
    <property type="match status" value="1"/>
</dbReference>
<evidence type="ECO:0000313" key="2">
    <source>
        <dbReference type="EMBL" id="SHI74848.1"/>
    </source>
</evidence>
<dbReference type="InterPro" id="IPR035959">
    <property type="entry name" value="RutC-like_sf"/>
</dbReference>
<dbReference type="NCBIfam" id="TIGR00004">
    <property type="entry name" value="Rid family detoxifying hydrolase"/>
    <property type="match status" value="1"/>
</dbReference>
<dbReference type="GO" id="GO:0019239">
    <property type="term" value="F:deaminase activity"/>
    <property type="evidence" value="ECO:0007669"/>
    <property type="project" value="TreeGrafter"/>
</dbReference>
<dbReference type="OrthoDB" id="9808943at2"/>
<dbReference type="SUPFAM" id="SSF55298">
    <property type="entry name" value="YjgF-like"/>
    <property type="match status" value="1"/>
</dbReference>
<dbReference type="GO" id="GO:0005829">
    <property type="term" value="C:cytosol"/>
    <property type="evidence" value="ECO:0007669"/>
    <property type="project" value="TreeGrafter"/>
</dbReference>
<dbReference type="Pfam" id="PF01042">
    <property type="entry name" value="Ribonuc_L-PSP"/>
    <property type="match status" value="1"/>
</dbReference>
<proteinExistence type="inferred from homology"/>
<dbReference type="EMBL" id="FQZT01000002">
    <property type="protein sequence ID" value="SHI74848.1"/>
    <property type="molecule type" value="Genomic_DNA"/>
</dbReference>
<accession>A0A1M6DPA9</accession>
<dbReference type="CDD" id="cd00448">
    <property type="entry name" value="YjgF_YER057c_UK114_family"/>
    <property type="match status" value="1"/>
</dbReference>
<evidence type="ECO:0000256" key="1">
    <source>
        <dbReference type="ARBA" id="ARBA00010552"/>
    </source>
</evidence>
<comment type="similarity">
    <text evidence="1">Belongs to the RutC family.</text>
</comment>
<reference evidence="2 3" key="1">
    <citation type="submission" date="2016-11" db="EMBL/GenBank/DDBJ databases">
        <authorList>
            <person name="Jaros S."/>
            <person name="Januszkiewicz K."/>
            <person name="Wedrychowicz H."/>
        </authorList>
    </citation>
    <scope>NUCLEOTIDE SEQUENCE [LARGE SCALE GENOMIC DNA]</scope>
    <source>
        <strain evidence="2 3">DSM 5091</strain>
    </source>
</reference>
<dbReference type="InterPro" id="IPR006056">
    <property type="entry name" value="RidA"/>
</dbReference>
<dbReference type="PROSITE" id="PS01094">
    <property type="entry name" value="UPF0076"/>
    <property type="match status" value="1"/>
</dbReference>
<organism evidence="2 3">
    <name type="scientific">Malonomonas rubra DSM 5091</name>
    <dbReference type="NCBI Taxonomy" id="1122189"/>
    <lineage>
        <taxon>Bacteria</taxon>
        <taxon>Pseudomonadati</taxon>
        <taxon>Thermodesulfobacteriota</taxon>
        <taxon>Desulfuromonadia</taxon>
        <taxon>Desulfuromonadales</taxon>
        <taxon>Geopsychrobacteraceae</taxon>
        <taxon>Malonomonas</taxon>
    </lineage>
</organism>
<sequence length="125" mass="13118">MERIETTKAPAAIGPYSQAVRAGDYLFCSGQIPLLPDSGEMVAGGISEQTRQVMDNLGEVLAAAGADFSKVVKTTIYLSDLNDFAVVNDIYAEYFVSIAPARATVQVAALPKGALVEIDAVAFCG</sequence>
<evidence type="ECO:0000313" key="3">
    <source>
        <dbReference type="Proteomes" id="UP000184171"/>
    </source>
</evidence>
<protein>
    <submittedName>
        <fullName evidence="2">Endoribonuclease L-PSP</fullName>
    </submittedName>
</protein>
<dbReference type="PANTHER" id="PTHR11803:SF39">
    <property type="entry name" value="2-IMINOBUTANOATE_2-IMINOPROPANOATE DEAMINASE"/>
    <property type="match status" value="1"/>
</dbReference>
<dbReference type="AlphaFoldDB" id="A0A1M6DPA9"/>
<dbReference type="Proteomes" id="UP000184171">
    <property type="component" value="Unassembled WGS sequence"/>
</dbReference>
<name>A0A1M6DPA9_MALRU</name>
<dbReference type="STRING" id="1122189.SAMN02745165_00751"/>
<gene>
    <name evidence="2" type="ORF">SAMN02745165_00751</name>
</gene>
<dbReference type="InterPro" id="IPR019897">
    <property type="entry name" value="RidA_CS"/>
</dbReference>